<dbReference type="SUPFAM" id="SSF81383">
    <property type="entry name" value="F-box domain"/>
    <property type="match status" value="1"/>
</dbReference>
<organism evidence="2 3">
    <name type="scientific">Erythranthe guttata</name>
    <name type="common">Yellow monkey flower</name>
    <name type="synonym">Mimulus guttatus</name>
    <dbReference type="NCBI Taxonomy" id="4155"/>
    <lineage>
        <taxon>Eukaryota</taxon>
        <taxon>Viridiplantae</taxon>
        <taxon>Streptophyta</taxon>
        <taxon>Embryophyta</taxon>
        <taxon>Tracheophyta</taxon>
        <taxon>Spermatophyta</taxon>
        <taxon>Magnoliopsida</taxon>
        <taxon>eudicotyledons</taxon>
        <taxon>Gunneridae</taxon>
        <taxon>Pentapetalae</taxon>
        <taxon>asterids</taxon>
        <taxon>lamiids</taxon>
        <taxon>Lamiales</taxon>
        <taxon>Phrymaceae</taxon>
        <taxon>Erythranthe</taxon>
    </lineage>
</organism>
<dbReference type="Pfam" id="PF00646">
    <property type="entry name" value="F-box"/>
    <property type="match status" value="1"/>
</dbReference>
<evidence type="ECO:0000313" key="2">
    <source>
        <dbReference type="EMBL" id="EYU24266.1"/>
    </source>
</evidence>
<keyword evidence="3" id="KW-1185">Reference proteome</keyword>
<feature type="non-terminal residue" evidence="2">
    <location>
        <position position="316"/>
    </location>
</feature>
<dbReference type="PANTHER" id="PTHR31672:SF13">
    <property type="entry name" value="F-BOX PROTEIN CPR30-LIKE"/>
    <property type="match status" value="1"/>
</dbReference>
<evidence type="ECO:0000313" key="3">
    <source>
        <dbReference type="Proteomes" id="UP000030748"/>
    </source>
</evidence>
<dbReference type="InterPro" id="IPR001810">
    <property type="entry name" value="F-box_dom"/>
</dbReference>
<gene>
    <name evidence="2" type="ORF">MIMGU_mgv1a021932mg</name>
</gene>
<dbReference type="PANTHER" id="PTHR31672">
    <property type="entry name" value="BNACNNG10540D PROTEIN"/>
    <property type="match status" value="1"/>
</dbReference>
<name>A0A022Q8E3_ERYGU</name>
<proteinExistence type="predicted"/>
<dbReference type="PROSITE" id="PS50181">
    <property type="entry name" value="FBOX"/>
    <property type="match status" value="1"/>
</dbReference>
<dbReference type="AlphaFoldDB" id="A0A022Q8E3"/>
<evidence type="ECO:0000259" key="1">
    <source>
        <dbReference type="PROSITE" id="PS50181"/>
    </source>
</evidence>
<dbReference type="InterPro" id="IPR050796">
    <property type="entry name" value="SCF_F-box_component"/>
</dbReference>
<dbReference type="InterPro" id="IPR036047">
    <property type="entry name" value="F-box-like_dom_sf"/>
</dbReference>
<accession>A0A022Q8E3</accession>
<protein>
    <recommendedName>
        <fullName evidence="1">F-box domain-containing protein</fullName>
    </recommendedName>
</protein>
<dbReference type="Proteomes" id="UP000030748">
    <property type="component" value="Unassembled WGS sequence"/>
</dbReference>
<reference evidence="2 3" key="1">
    <citation type="journal article" date="2013" name="Proc. Natl. Acad. Sci. U.S.A.">
        <title>Fine-scale variation in meiotic recombination in Mimulus inferred from population shotgun sequencing.</title>
        <authorList>
            <person name="Hellsten U."/>
            <person name="Wright K.M."/>
            <person name="Jenkins J."/>
            <person name="Shu S."/>
            <person name="Yuan Y."/>
            <person name="Wessler S.R."/>
            <person name="Schmutz J."/>
            <person name="Willis J.H."/>
            <person name="Rokhsar D.S."/>
        </authorList>
    </citation>
    <scope>NUCLEOTIDE SEQUENCE [LARGE SCALE GENOMIC DNA]</scope>
    <source>
        <strain evidence="3">cv. DUN x IM62</strain>
    </source>
</reference>
<dbReference type="CDD" id="cd22157">
    <property type="entry name" value="F-box_AtFBW1-like"/>
    <property type="match status" value="1"/>
</dbReference>
<sequence length="316" mass="36071">MHQLSADILEEILSRLHVKDLLRFKSVSKTWNSIISSQYFINLHLKKSISSPSHCRIFPPYSVSLVYDDVQQVELTWPDEATGYFIGISSDGLVCYMDNISVHPTRICVWNPATRVSKTLNIDGMKFHLLVSWFGRESSDDVYKEGKLLHGIVHWLVTKISAADPNHAKVLMLTYNLGQKTVGELMPTPIKSHEMHHITGIGVIGVIDGCMSAIQGYCEGFYEIYEVWVMKEYGIKESWTKLFTIPHSCDNVQNLELVGVSGYGDIAFRSRTRHDNVAENIYTMNFFTNRRYIRMYVETLVSPKRLSRITAIAPTK</sequence>
<dbReference type="SMART" id="SM00256">
    <property type="entry name" value="FBOX"/>
    <property type="match status" value="1"/>
</dbReference>
<dbReference type="EMBL" id="KI632130">
    <property type="protein sequence ID" value="EYU24266.1"/>
    <property type="molecule type" value="Genomic_DNA"/>
</dbReference>
<dbReference type="Gene3D" id="1.20.1280.50">
    <property type="match status" value="1"/>
</dbReference>
<feature type="domain" description="F-box" evidence="1">
    <location>
        <begin position="1"/>
        <end position="43"/>
    </location>
</feature>